<dbReference type="Gene3D" id="1.10.3360.10">
    <property type="entry name" value="VPA0735-like domain"/>
    <property type="match status" value="1"/>
</dbReference>
<dbReference type="STRING" id="388408.LAX5112_04933"/>
<dbReference type="InterPro" id="IPR010679">
    <property type="entry name" value="DUF1254"/>
</dbReference>
<dbReference type="AlphaFoldDB" id="A0A0M7ASX3"/>
<sequence>MLRSIGTAAAAAIIASLALPALAQDSFKDLALPEVWQGEKETVFGPMQFDHGMPLRESAEMLYDKLDAYRATELFLWSQPIVSFAIWRDQAREKHENFQNRSTLHVKTYDDRVGVLTINQSSEYFFSFVNTDEDATVIEIPPGIVVGLVTDFWQRGLTDLGVFSLNAGSGGTYVLSGPNTPKDKIPDIKGATVLSSETSNAFILMRFIRIEDQTPVEELQAAVKIYAASEEPGLDLVPGGDKPLQGYPPRDMGYWELLHEVLQEEDTAERDRFMMYIAHTLGIERGKPFEPTEAQQAALMAGLVSGEAAAKTLVFNERLEGVLRKDGWRYILSGALPDAFEHTQRVRDFDMLDPRSRFTYEAITSSPRMGHPVVGKGQSYAGRFEDTDNDRLVGDGQYVMRFASPPPAELFWSVVVYDVESRTLIVNETQNATVGSRATPDLQTNDDGSVDIYVGPTPPPGKESNWVQSVPGRGWFPYVRMYGPGEDWFDEDAYALPQIEKTDW</sequence>
<dbReference type="OrthoDB" id="272779at2"/>
<evidence type="ECO:0000256" key="1">
    <source>
        <dbReference type="SAM" id="SignalP"/>
    </source>
</evidence>
<dbReference type="Pfam" id="PF06863">
    <property type="entry name" value="DUF1254"/>
    <property type="match status" value="1"/>
</dbReference>
<reference evidence="5" key="1">
    <citation type="submission" date="2015-07" db="EMBL/GenBank/DDBJ databases">
        <authorList>
            <person name="Rodrigo-Torres Lidia"/>
            <person name="Arahal R.David."/>
        </authorList>
    </citation>
    <scope>NUCLEOTIDE SEQUENCE [LARGE SCALE GENOMIC DNA]</scope>
    <source>
        <strain evidence="5">CECT 5112</strain>
    </source>
</reference>
<evidence type="ECO:0000259" key="3">
    <source>
        <dbReference type="Pfam" id="PF06863"/>
    </source>
</evidence>
<proteinExistence type="predicted"/>
<dbReference type="InterPro" id="IPR037050">
    <property type="entry name" value="DUF1254_sf"/>
</dbReference>
<dbReference type="Gene3D" id="2.60.120.600">
    <property type="entry name" value="Domain of unknown function DUF1214, C-terminal domain"/>
    <property type="match status" value="1"/>
</dbReference>
<accession>A0A0M7ASX3</accession>
<dbReference type="EMBL" id="CXWD01000036">
    <property type="protein sequence ID" value="CTQ77516.1"/>
    <property type="molecule type" value="Genomic_DNA"/>
</dbReference>
<feature type="signal peptide" evidence="1">
    <location>
        <begin position="1"/>
        <end position="23"/>
    </location>
</feature>
<feature type="domain" description="DUF1214" evidence="2">
    <location>
        <begin position="378"/>
        <end position="485"/>
    </location>
</feature>
<dbReference type="Pfam" id="PF06742">
    <property type="entry name" value="DUF1214"/>
    <property type="match status" value="1"/>
</dbReference>
<dbReference type="SUPFAM" id="SSF160935">
    <property type="entry name" value="VPA0735-like"/>
    <property type="match status" value="1"/>
</dbReference>
<name>A0A0M7ASX3_9HYPH</name>
<dbReference type="InterPro" id="IPR037049">
    <property type="entry name" value="DUF1214_C_sf"/>
</dbReference>
<protein>
    <recommendedName>
        <fullName evidence="6">DUF1254 domain-containing protein</fullName>
    </recommendedName>
</protein>
<evidence type="ECO:0000313" key="4">
    <source>
        <dbReference type="EMBL" id="CTQ77516.1"/>
    </source>
</evidence>
<evidence type="ECO:0000313" key="5">
    <source>
        <dbReference type="Proteomes" id="UP000053235"/>
    </source>
</evidence>
<organism evidence="4 5">
    <name type="scientific">Roseibium alexandrii</name>
    <dbReference type="NCBI Taxonomy" id="388408"/>
    <lineage>
        <taxon>Bacteria</taxon>
        <taxon>Pseudomonadati</taxon>
        <taxon>Pseudomonadota</taxon>
        <taxon>Alphaproteobacteria</taxon>
        <taxon>Hyphomicrobiales</taxon>
        <taxon>Stappiaceae</taxon>
        <taxon>Roseibium</taxon>
    </lineage>
</organism>
<dbReference type="PANTHER" id="PTHR36509">
    <property type="entry name" value="BLL3101 PROTEIN"/>
    <property type="match status" value="1"/>
</dbReference>
<dbReference type="PANTHER" id="PTHR36509:SF3">
    <property type="entry name" value="SIGNAL PEPTIDE PROTEIN"/>
    <property type="match status" value="1"/>
</dbReference>
<gene>
    <name evidence="4" type="ORF">LAX5112_04933</name>
</gene>
<dbReference type="InterPro" id="IPR010621">
    <property type="entry name" value="DUF1214"/>
</dbReference>
<evidence type="ECO:0008006" key="6">
    <source>
        <dbReference type="Google" id="ProtNLM"/>
    </source>
</evidence>
<feature type="domain" description="DUF1254" evidence="3">
    <location>
        <begin position="113"/>
        <end position="226"/>
    </location>
</feature>
<dbReference type="RefSeq" id="WP_055674076.1">
    <property type="nucleotide sequence ID" value="NZ_CXWD01000036.1"/>
</dbReference>
<keyword evidence="1" id="KW-0732">Signal</keyword>
<evidence type="ECO:0000259" key="2">
    <source>
        <dbReference type="Pfam" id="PF06742"/>
    </source>
</evidence>
<feature type="chain" id="PRO_5005809590" description="DUF1254 domain-containing protein" evidence="1">
    <location>
        <begin position="24"/>
        <end position="504"/>
    </location>
</feature>
<dbReference type="Proteomes" id="UP000053235">
    <property type="component" value="Unassembled WGS sequence"/>
</dbReference>
<keyword evidence="5" id="KW-1185">Reference proteome</keyword>
<dbReference type="Gene3D" id="2.60.40.1610">
    <property type="entry name" value="Domain of unknown function DUF1254"/>
    <property type="match status" value="1"/>
</dbReference>